<dbReference type="Proteomes" id="UP000005384">
    <property type="component" value="Unassembled WGS sequence"/>
</dbReference>
<keyword evidence="3" id="KW-1185">Reference proteome</keyword>
<comment type="caution">
    <text evidence="2">The sequence shown here is derived from an EMBL/GenBank/DDBJ whole genome shotgun (WGS) entry which is preliminary data.</text>
</comment>
<reference evidence="2 3" key="1">
    <citation type="submission" date="2011-08" db="EMBL/GenBank/DDBJ databases">
        <title>The Genome Sequence of Clostridium hathewayi WAL-18680.</title>
        <authorList>
            <consortium name="The Broad Institute Genome Sequencing Platform"/>
            <person name="Earl A."/>
            <person name="Ward D."/>
            <person name="Feldgarden M."/>
            <person name="Gevers D."/>
            <person name="Finegold S.M."/>
            <person name="Summanen P.H."/>
            <person name="Molitoris D.R."/>
            <person name="Song M."/>
            <person name="Daigneault M."/>
            <person name="Allen-Vercoe E."/>
            <person name="Young S.K."/>
            <person name="Zeng Q."/>
            <person name="Gargeya S."/>
            <person name="Fitzgerald M."/>
            <person name="Haas B."/>
            <person name="Abouelleil A."/>
            <person name="Alvarado L."/>
            <person name="Arachchi H.M."/>
            <person name="Berlin A."/>
            <person name="Brown A."/>
            <person name="Chapman S.B."/>
            <person name="Chen Z."/>
            <person name="Dunbar C."/>
            <person name="Freedman E."/>
            <person name="Gearin G."/>
            <person name="Gellesch M."/>
            <person name="Goldberg J."/>
            <person name="Griggs A."/>
            <person name="Gujja S."/>
            <person name="Heiman D."/>
            <person name="Howarth C."/>
            <person name="Larson L."/>
            <person name="Lui A."/>
            <person name="MacDonald P.J.P."/>
            <person name="Montmayeur A."/>
            <person name="Murphy C."/>
            <person name="Neiman D."/>
            <person name="Pearson M."/>
            <person name="Priest M."/>
            <person name="Roberts A."/>
            <person name="Saif S."/>
            <person name="Shea T."/>
            <person name="Shenoy N."/>
            <person name="Sisk P."/>
            <person name="Stolte C."/>
            <person name="Sykes S."/>
            <person name="Wortman J."/>
            <person name="Nusbaum C."/>
            <person name="Birren B."/>
        </authorList>
    </citation>
    <scope>NUCLEOTIDE SEQUENCE [LARGE SCALE GENOMIC DNA]</scope>
    <source>
        <strain evidence="2 3">WAL-18680</strain>
    </source>
</reference>
<dbReference type="Pfam" id="PF13350">
    <property type="entry name" value="Y_phosphatase3"/>
    <property type="match status" value="1"/>
</dbReference>
<dbReference type="InterPro" id="IPR029021">
    <property type="entry name" value="Prot-tyrosine_phosphatase-like"/>
</dbReference>
<proteinExistence type="inferred from homology"/>
<dbReference type="PANTHER" id="PTHR31126:SF1">
    <property type="entry name" value="TYROSINE SPECIFIC PROTEIN PHOSPHATASES DOMAIN-CONTAINING PROTEIN"/>
    <property type="match status" value="1"/>
</dbReference>
<accession>G5IFG7</accession>
<dbReference type="InterPro" id="IPR026893">
    <property type="entry name" value="Tyr/Ser_Pase_IphP-type"/>
</dbReference>
<sequence length="255" mass="28746">MQDIMLDGADNVRDFGGTVNREGRVIRPELLIRSNHLNALTEADVNLLSVEYHLRGMIDLRTDAEVRERPDASVPGAEWIHLPLFEERAVGITHEKMTDLSMIAGSMPDMASLYRLIVTDSFSTAQLGRVMQVIMEMETGAVLWHCTEGKDRCGVVSALVLELLNVDRETIFEDYLATNRASTKRADAYEKEVLKKTGDETMARNVRNLFLADRSYLQAAFDAVEDSYGSMERFFESELGISGEKRAKFQEKCLV</sequence>
<dbReference type="HOGENOM" id="CLU_057546_0_0_9"/>
<gene>
    <name evidence="2" type="ORF">HMPREF9473_02245</name>
</gene>
<evidence type="ECO:0000256" key="1">
    <source>
        <dbReference type="ARBA" id="ARBA00009580"/>
    </source>
</evidence>
<dbReference type="EMBL" id="ADLN01000046">
    <property type="protein sequence ID" value="EHI59750.1"/>
    <property type="molecule type" value="Genomic_DNA"/>
</dbReference>
<name>G5IFG7_9FIRM</name>
<dbReference type="PANTHER" id="PTHR31126">
    <property type="entry name" value="TYROSINE-PROTEIN PHOSPHATASE"/>
    <property type="match status" value="1"/>
</dbReference>
<comment type="similarity">
    <text evidence="1">Belongs to the protein-tyrosine phosphatase family.</text>
</comment>
<dbReference type="PATRIC" id="fig|742737.3.peg.2269"/>
<dbReference type="SUPFAM" id="SSF52799">
    <property type="entry name" value="(Phosphotyrosine protein) phosphatases II"/>
    <property type="match status" value="1"/>
</dbReference>
<organism evidence="2 3">
    <name type="scientific">Hungatella hathewayi WAL-18680</name>
    <dbReference type="NCBI Taxonomy" id="742737"/>
    <lineage>
        <taxon>Bacteria</taxon>
        <taxon>Bacillati</taxon>
        <taxon>Bacillota</taxon>
        <taxon>Clostridia</taxon>
        <taxon>Lachnospirales</taxon>
        <taxon>Lachnospiraceae</taxon>
        <taxon>Hungatella</taxon>
    </lineage>
</organism>
<evidence type="ECO:0008006" key="4">
    <source>
        <dbReference type="Google" id="ProtNLM"/>
    </source>
</evidence>
<dbReference type="AlphaFoldDB" id="G5IFG7"/>
<dbReference type="GO" id="GO:0004721">
    <property type="term" value="F:phosphoprotein phosphatase activity"/>
    <property type="evidence" value="ECO:0007669"/>
    <property type="project" value="InterPro"/>
</dbReference>
<dbReference type="Gene3D" id="3.90.190.10">
    <property type="entry name" value="Protein tyrosine phosphatase superfamily"/>
    <property type="match status" value="1"/>
</dbReference>
<evidence type="ECO:0000313" key="2">
    <source>
        <dbReference type="EMBL" id="EHI59750.1"/>
    </source>
</evidence>
<protein>
    <recommendedName>
        <fullName evidence="4">Tyrosine specific protein phosphatases domain-containing protein</fullName>
    </recommendedName>
</protein>
<evidence type="ECO:0000313" key="3">
    <source>
        <dbReference type="Proteomes" id="UP000005384"/>
    </source>
</evidence>